<keyword evidence="11" id="KW-1185">Reference proteome</keyword>
<feature type="compositionally biased region" description="Basic and acidic residues" evidence="8">
    <location>
        <begin position="85"/>
        <end position="98"/>
    </location>
</feature>
<dbReference type="PIRSF" id="PIRSF038133">
    <property type="entry name" value="HAT_Nua4_EAF3/MRG15"/>
    <property type="match status" value="1"/>
</dbReference>
<dbReference type="SUPFAM" id="SSF54160">
    <property type="entry name" value="Chromo domain-like"/>
    <property type="match status" value="1"/>
</dbReference>
<dbReference type="OrthoDB" id="124855at2759"/>
<protein>
    <recommendedName>
        <fullName evidence="3">Chromatin modification-related protein EAF3</fullName>
    </recommendedName>
</protein>
<dbReference type="GO" id="GO:0006325">
    <property type="term" value="P:chromatin organization"/>
    <property type="evidence" value="ECO:0007669"/>
    <property type="project" value="UniProtKB-KW"/>
</dbReference>
<dbReference type="GO" id="GO:0035267">
    <property type="term" value="C:NuA4 histone acetyltransferase complex"/>
    <property type="evidence" value="ECO:0007669"/>
    <property type="project" value="TreeGrafter"/>
</dbReference>
<evidence type="ECO:0000256" key="7">
    <source>
        <dbReference type="ARBA" id="ARBA00023242"/>
    </source>
</evidence>
<feature type="region of interest" description="Disordered" evidence="8">
    <location>
        <begin position="85"/>
        <end position="122"/>
    </location>
</feature>
<evidence type="ECO:0000259" key="9">
    <source>
        <dbReference type="SMART" id="SM00298"/>
    </source>
</evidence>
<dbReference type="Pfam" id="PF22732">
    <property type="entry name" value="MSL3_chromo-like"/>
    <property type="match status" value="1"/>
</dbReference>
<dbReference type="PANTHER" id="PTHR10880">
    <property type="entry name" value="MORTALITY FACTOR 4-LIKE PROTEIN"/>
    <property type="match status" value="1"/>
</dbReference>
<keyword evidence="7" id="KW-0539">Nucleus</keyword>
<dbReference type="InterPro" id="IPR008676">
    <property type="entry name" value="MRG"/>
</dbReference>
<feature type="compositionally biased region" description="Basic and acidic residues" evidence="8">
    <location>
        <begin position="111"/>
        <end position="122"/>
    </location>
</feature>
<evidence type="ECO:0000313" key="10">
    <source>
        <dbReference type="EMBL" id="KAG5459178.1"/>
    </source>
</evidence>
<dbReference type="Proteomes" id="UP000673691">
    <property type="component" value="Unassembled WGS sequence"/>
</dbReference>
<accession>A0A8H7ZT83</accession>
<dbReference type="PROSITE" id="PS51640">
    <property type="entry name" value="MRG"/>
    <property type="match status" value="1"/>
</dbReference>
<keyword evidence="4" id="KW-0156">Chromatin regulator</keyword>
<dbReference type="SMART" id="SM00298">
    <property type="entry name" value="CHROMO"/>
    <property type="match status" value="1"/>
</dbReference>
<keyword evidence="6" id="KW-0804">Transcription</keyword>
<evidence type="ECO:0000256" key="6">
    <source>
        <dbReference type="ARBA" id="ARBA00023163"/>
    </source>
</evidence>
<dbReference type="InterPro" id="IPR038217">
    <property type="entry name" value="MRG_C_sf"/>
</dbReference>
<dbReference type="EMBL" id="JAEFCI010007246">
    <property type="protein sequence ID" value="KAG5459178.1"/>
    <property type="molecule type" value="Genomic_DNA"/>
</dbReference>
<dbReference type="GO" id="GO:0006355">
    <property type="term" value="P:regulation of DNA-templated transcription"/>
    <property type="evidence" value="ECO:0007669"/>
    <property type="project" value="InterPro"/>
</dbReference>
<dbReference type="PANTHER" id="PTHR10880:SF15">
    <property type="entry name" value="MSL COMPLEX SUBUNIT 3"/>
    <property type="match status" value="1"/>
</dbReference>
<comment type="similarity">
    <text evidence="2">Belongs to the MRG family.</text>
</comment>
<organism evidence="10 11">
    <name type="scientific">Olpidium bornovanus</name>
    <dbReference type="NCBI Taxonomy" id="278681"/>
    <lineage>
        <taxon>Eukaryota</taxon>
        <taxon>Fungi</taxon>
        <taxon>Fungi incertae sedis</taxon>
        <taxon>Olpidiomycota</taxon>
        <taxon>Olpidiomycotina</taxon>
        <taxon>Olpidiomycetes</taxon>
        <taxon>Olpidiales</taxon>
        <taxon>Olpidiaceae</taxon>
        <taxon>Olpidium</taxon>
    </lineage>
</organism>
<evidence type="ECO:0000256" key="2">
    <source>
        <dbReference type="ARBA" id="ARBA00009093"/>
    </source>
</evidence>
<keyword evidence="5" id="KW-0805">Transcription regulation</keyword>
<dbReference type="Gene3D" id="1.10.274.30">
    <property type="entry name" value="MRG domain"/>
    <property type="match status" value="1"/>
</dbReference>
<evidence type="ECO:0000256" key="5">
    <source>
        <dbReference type="ARBA" id="ARBA00023015"/>
    </source>
</evidence>
<comment type="caution">
    <text evidence="10">The sequence shown here is derived from an EMBL/GenBank/DDBJ whole genome shotgun (WGS) entry which is preliminary data.</text>
</comment>
<gene>
    <name evidence="10" type="ORF">BJ554DRAFT_450</name>
</gene>
<feature type="domain" description="Chromo" evidence="9">
    <location>
        <begin position="23"/>
        <end position="82"/>
    </location>
</feature>
<evidence type="ECO:0000256" key="3">
    <source>
        <dbReference type="ARBA" id="ARBA00018505"/>
    </source>
</evidence>
<sequence>MEETAKTAFAANEEVLCFHGPLVYEAKILKAEIWDGSAGGGTGPHYFVHYKGWNSKWDEWVAESRVLKWTEKNLARQAHLKDTFTETKRAASSKDRGALDTGANKSKKRPRDQSSEKDDQLSKRVDVKIPIPDALKVRLVDDWEYVTKNHLLVPLPRAPNIVDILKMFADHVKDNSTFSGSSDTDAVPDDILNEVLDGLKLYFHKALGNILLYRFERHQYMSARKEYEGKTMPEIYGAEHLLRLFGHTNMDADAIKVLQSVFDEILKFMEKNAESLFVAYYEAASPAYVSLSRNS</sequence>
<dbReference type="InterPro" id="IPR026541">
    <property type="entry name" value="MRG_dom"/>
</dbReference>
<comment type="subcellular location">
    <subcellularLocation>
        <location evidence="1">Nucleus</location>
    </subcellularLocation>
</comment>
<name>A0A8H7ZT83_9FUNG</name>
<dbReference type="AlphaFoldDB" id="A0A8H7ZT83"/>
<reference evidence="10 11" key="1">
    <citation type="journal article" name="Sci. Rep.">
        <title>Genome-scale phylogenetic analyses confirm Olpidium as the closest living zoosporic fungus to the non-flagellated, terrestrial fungi.</title>
        <authorList>
            <person name="Chang Y."/>
            <person name="Rochon D."/>
            <person name="Sekimoto S."/>
            <person name="Wang Y."/>
            <person name="Chovatia M."/>
            <person name="Sandor L."/>
            <person name="Salamov A."/>
            <person name="Grigoriev I.V."/>
            <person name="Stajich J.E."/>
            <person name="Spatafora J.W."/>
        </authorList>
    </citation>
    <scope>NUCLEOTIDE SEQUENCE [LARGE SCALE GENOMIC DNA]</scope>
    <source>
        <strain evidence="10">S191</strain>
    </source>
</reference>
<evidence type="ECO:0000256" key="4">
    <source>
        <dbReference type="ARBA" id="ARBA00022853"/>
    </source>
</evidence>
<dbReference type="InterPro" id="IPR053820">
    <property type="entry name" value="MSL3_chromo-like"/>
</dbReference>
<evidence type="ECO:0000256" key="8">
    <source>
        <dbReference type="SAM" id="MobiDB-lite"/>
    </source>
</evidence>
<dbReference type="InterPro" id="IPR000953">
    <property type="entry name" value="Chromo/chromo_shadow_dom"/>
</dbReference>
<dbReference type="InterPro" id="IPR016197">
    <property type="entry name" value="Chromo-like_dom_sf"/>
</dbReference>
<dbReference type="CDD" id="cd18983">
    <property type="entry name" value="CBD_MSL3_like"/>
    <property type="match status" value="1"/>
</dbReference>
<evidence type="ECO:0000256" key="1">
    <source>
        <dbReference type="ARBA" id="ARBA00004123"/>
    </source>
</evidence>
<dbReference type="Pfam" id="PF05712">
    <property type="entry name" value="MRG"/>
    <property type="match status" value="1"/>
</dbReference>
<proteinExistence type="inferred from homology"/>
<dbReference type="GO" id="GO:0032221">
    <property type="term" value="C:Rpd3S complex"/>
    <property type="evidence" value="ECO:0007669"/>
    <property type="project" value="TreeGrafter"/>
</dbReference>
<evidence type="ECO:0000313" key="11">
    <source>
        <dbReference type="Proteomes" id="UP000673691"/>
    </source>
</evidence>
<dbReference type="Gene3D" id="2.30.30.140">
    <property type="match status" value="1"/>
</dbReference>